<organism evidence="3 4">
    <name type="scientific">Ramalina farinacea</name>
    <dbReference type="NCBI Taxonomy" id="258253"/>
    <lineage>
        <taxon>Eukaryota</taxon>
        <taxon>Fungi</taxon>
        <taxon>Dikarya</taxon>
        <taxon>Ascomycota</taxon>
        <taxon>Pezizomycotina</taxon>
        <taxon>Lecanoromycetes</taxon>
        <taxon>OSLEUM clade</taxon>
        <taxon>Lecanoromycetidae</taxon>
        <taxon>Lecanorales</taxon>
        <taxon>Lecanorineae</taxon>
        <taxon>Ramalinaceae</taxon>
        <taxon>Ramalina</taxon>
    </lineage>
</organism>
<dbReference type="Pfam" id="PF00561">
    <property type="entry name" value="Abhydrolase_1"/>
    <property type="match status" value="1"/>
</dbReference>
<comment type="caution">
    <text evidence="3">The sequence shown here is derived from an EMBL/GenBank/DDBJ whole genome shotgun (WGS) entry which is preliminary data.</text>
</comment>
<feature type="compositionally biased region" description="Polar residues" evidence="1">
    <location>
        <begin position="24"/>
        <end position="34"/>
    </location>
</feature>
<feature type="region of interest" description="Disordered" evidence="1">
    <location>
        <begin position="206"/>
        <end position="234"/>
    </location>
</feature>
<dbReference type="InterPro" id="IPR029058">
    <property type="entry name" value="AB_hydrolase_fold"/>
</dbReference>
<feature type="domain" description="AB hydrolase-1" evidence="2">
    <location>
        <begin position="72"/>
        <end position="185"/>
    </location>
</feature>
<dbReference type="PANTHER" id="PTHR43798:SF5">
    <property type="entry name" value="MONOACYLGLYCEROL LIPASE ABHD6"/>
    <property type="match status" value="1"/>
</dbReference>
<dbReference type="Gene3D" id="3.40.50.1820">
    <property type="entry name" value="alpha/beta hydrolase"/>
    <property type="match status" value="1"/>
</dbReference>
<proteinExistence type="predicted"/>
<accession>A0AA43QY70</accession>
<gene>
    <name evidence="3" type="ORF">OHK93_005377</name>
</gene>
<sequence>MVRYLSGLITNSQTSDITPGKALMNSTAPSSSSVRPRDGNPWKTTTKADHVSIGTNSLFVSVSGPPRHPTEPIIIIFPGSNAGCDSWQPVATEIQGFARVLLYDRSGLGQSETGTSRDTGAVAAAELTSLLRAIDVPGPYILVAHSYGGCVAREFLQLHQKDVVGMVFSETGTETKCQHAEEQYRTRVLGDSPLSVIRGESAFCGQRKGHEGAGDAGNIDDTGKSRDGPEQSTEHSRMLEAMEKLDEELKREQLQLSKKGKFRNVPNCGHNVHLVRPDVVVEEVRWVLEHMEPYHVRQSAQQVTAPRTQEHENSGILQRLRRRILLR</sequence>
<keyword evidence="4" id="KW-1185">Reference proteome</keyword>
<feature type="compositionally biased region" description="Basic and acidic residues" evidence="1">
    <location>
        <begin position="35"/>
        <end position="46"/>
    </location>
</feature>
<dbReference type="InterPro" id="IPR000073">
    <property type="entry name" value="AB_hydrolase_1"/>
</dbReference>
<dbReference type="GO" id="GO:0047372">
    <property type="term" value="F:monoacylglycerol lipase activity"/>
    <property type="evidence" value="ECO:0007669"/>
    <property type="project" value="TreeGrafter"/>
</dbReference>
<dbReference type="GO" id="GO:0016020">
    <property type="term" value="C:membrane"/>
    <property type="evidence" value="ECO:0007669"/>
    <property type="project" value="TreeGrafter"/>
</dbReference>
<dbReference type="GO" id="GO:0046464">
    <property type="term" value="P:acylglycerol catabolic process"/>
    <property type="evidence" value="ECO:0007669"/>
    <property type="project" value="TreeGrafter"/>
</dbReference>
<evidence type="ECO:0000313" key="3">
    <source>
        <dbReference type="EMBL" id="MDI1493586.1"/>
    </source>
</evidence>
<evidence type="ECO:0000313" key="4">
    <source>
        <dbReference type="Proteomes" id="UP001161017"/>
    </source>
</evidence>
<name>A0AA43QY70_9LECA</name>
<evidence type="ECO:0000259" key="2">
    <source>
        <dbReference type="Pfam" id="PF00561"/>
    </source>
</evidence>
<dbReference type="SUPFAM" id="SSF53474">
    <property type="entry name" value="alpha/beta-Hydrolases"/>
    <property type="match status" value="1"/>
</dbReference>
<evidence type="ECO:0000256" key="1">
    <source>
        <dbReference type="SAM" id="MobiDB-lite"/>
    </source>
</evidence>
<feature type="region of interest" description="Disordered" evidence="1">
    <location>
        <begin position="16"/>
        <end position="46"/>
    </location>
</feature>
<dbReference type="EMBL" id="JAPUFD010000029">
    <property type="protein sequence ID" value="MDI1493586.1"/>
    <property type="molecule type" value="Genomic_DNA"/>
</dbReference>
<protein>
    <recommendedName>
        <fullName evidence="2">AB hydrolase-1 domain-containing protein</fullName>
    </recommendedName>
</protein>
<dbReference type="InterPro" id="IPR050266">
    <property type="entry name" value="AB_hydrolase_sf"/>
</dbReference>
<feature type="compositionally biased region" description="Basic and acidic residues" evidence="1">
    <location>
        <begin position="221"/>
        <end position="234"/>
    </location>
</feature>
<dbReference type="AlphaFoldDB" id="A0AA43QY70"/>
<dbReference type="PANTHER" id="PTHR43798">
    <property type="entry name" value="MONOACYLGLYCEROL LIPASE"/>
    <property type="match status" value="1"/>
</dbReference>
<dbReference type="Proteomes" id="UP001161017">
    <property type="component" value="Unassembled WGS sequence"/>
</dbReference>
<reference evidence="3" key="1">
    <citation type="journal article" date="2023" name="Genome Biol. Evol.">
        <title>First Whole Genome Sequence and Flow Cytometry Genome Size Data for the Lichen-Forming Fungus Ramalina farinacea (Ascomycota).</title>
        <authorList>
            <person name="Llewellyn T."/>
            <person name="Mian S."/>
            <person name="Hill R."/>
            <person name="Leitch I.J."/>
            <person name="Gaya E."/>
        </authorList>
    </citation>
    <scope>NUCLEOTIDE SEQUENCE</scope>
    <source>
        <strain evidence="3">LIQ254RAFAR</strain>
    </source>
</reference>